<dbReference type="PANTHER" id="PTHR12956:SF17">
    <property type="entry name" value="OS01G0749100 PROTEIN"/>
    <property type="match status" value="1"/>
</dbReference>
<protein>
    <recommendedName>
        <fullName evidence="1">TOD1/MUCI70 glycosyltransferase-like domain-containing protein</fullName>
    </recommendedName>
</protein>
<accession>A0A2S7I8M6</accession>
<comment type="caution">
    <text evidence="2">The sequence shown here is derived from an EMBL/GenBank/DDBJ whole genome shotgun (WGS) entry which is preliminary data.</text>
</comment>
<sequence>MEKIVVYTAIFGGYNELIEQPQFENVDYICYTDRNLSSSSWKVVVVPEPPVGDDNTRNNRYYKILPHLHLQDYQYSIYIDGNFIIKKNPQLLIKNFLNEEVSMACFDHNQTIMDPRNCVYQEYEAIVALAETENKVKDDLEVIKKHVDFLKSENYPENNGLISGGVLVRKHTHEKLIKVMEEWWYFVKNFSKRDQLSFNYVAWKHHFKYNIIPGDIRKKNDYVYLLGKHKSNISKDLWKYKIKRFLGLNSYKKSTRKE</sequence>
<name>A0A2S7I8M6_9FLAO</name>
<evidence type="ECO:0000313" key="2">
    <source>
        <dbReference type="EMBL" id="PPZ92879.1"/>
    </source>
</evidence>
<dbReference type="InterPro" id="IPR029044">
    <property type="entry name" value="Nucleotide-diphossugar_trans"/>
</dbReference>
<dbReference type="Pfam" id="PF04765">
    <property type="entry name" value="TOD1_MUCI70"/>
    <property type="match status" value="1"/>
</dbReference>
<evidence type="ECO:0000313" key="3">
    <source>
        <dbReference type="Proteomes" id="UP000238565"/>
    </source>
</evidence>
<organism evidence="2 3">
    <name type="scientific">Cloacibacterium normanense</name>
    <dbReference type="NCBI Taxonomy" id="237258"/>
    <lineage>
        <taxon>Bacteria</taxon>
        <taxon>Pseudomonadati</taxon>
        <taxon>Bacteroidota</taxon>
        <taxon>Flavobacteriia</taxon>
        <taxon>Flavobacteriales</taxon>
        <taxon>Weeksellaceae</taxon>
    </lineage>
</organism>
<dbReference type="Proteomes" id="UP000238565">
    <property type="component" value="Unassembled WGS sequence"/>
</dbReference>
<reference evidence="2 3" key="1">
    <citation type="submission" date="2018-02" db="EMBL/GenBank/DDBJ databases">
        <title>Draft genome sequence of bacterial isolates from marine environment.</title>
        <authorList>
            <person name="Singh S.K."/>
            <person name="Hill R."/>
            <person name="Major S."/>
            <person name="Cai H."/>
            <person name="Li Y."/>
        </authorList>
    </citation>
    <scope>NUCLEOTIDE SEQUENCE [LARGE SCALE GENOMIC DNA]</scope>
    <source>
        <strain evidence="2 3">IMET F</strain>
    </source>
</reference>
<proteinExistence type="predicted"/>
<dbReference type="InterPro" id="IPR006852">
    <property type="entry name" value="TOD1_MUCI70"/>
</dbReference>
<dbReference type="RefSeq" id="WP_104792671.1">
    <property type="nucleotide sequence ID" value="NZ_PTPZ01000001.1"/>
</dbReference>
<dbReference type="EMBL" id="PTPZ01000001">
    <property type="protein sequence ID" value="PPZ92879.1"/>
    <property type="molecule type" value="Genomic_DNA"/>
</dbReference>
<feature type="domain" description="TOD1/MUCI70 glycosyltransferase-like" evidence="1">
    <location>
        <begin position="35"/>
        <end position="206"/>
    </location>
</feature>
<gene>
    <name evidence="2" type="ORF">C3729_02415</name>
</gene>
<dbReference type="AlphaFoldDB" id="A0A2S7I8M6"/>
<evidence type="ECO:0000259" key="1">
    <source>
        <dbReference type="Pfam" id="PF04765"/>
    </source>
</evidence>
<dbReference type="InterPro" id="IPR048354">
    <property type="entry name" value="TOD1_MUCI70_glycTrfase_dom"/>
</dbReference>
<dbReference type="SUPFAM" id="SSF53448">
    <property type="entry name" value="Nucleotide-diphospho-sugar transferases"/>
    <property type="match status" value="1"/>
</dbReference>
<dbReference type="PANTHER" id="PTHR12956">
    <property type="entry name" value="ALKALINE CERAMIDASE-RELATED"/>
    <property type="match status" value="1"/>
</dbReference>